<dbReference type="PROSITE" id="PS01012">
    <property type="entry name" value="FOLYLPOLYGLU_SYNT_2"/>
    <property type="match status" value="1"/>
</dbReference>
<organism evidence="13 14">
    <name type="scientific">Rhamnusium bicolor</name>
    <dbReference type="NCBI Taxonomy" id="1586634"/>
    <lineage>
        <taxon>Eukaryota</taxon>
        <taxon>Metazoa</taxon>
        <taxon>Ecdysozoa</taxon>
        <taxon>Arthropoda</taxon>
        <taxon>Hexapoda</taxon>
        <taxon>Insecta</taxon>
        <taxon>Pterygota</taxon>
        <taxon>Neoptera</taxon>
        <taxon>Endopterygota</taxon>
        <taxon>Coleoptera</taxon>
        <taxon>Polyphaga</taxon>
        <taxon>Cucujiformia</taxon>
        <taxon>Chrysomeloidea</taxon>
        <taxon>Cerambycidae</taxon>
        <taxon>Lepturinae</taxon>
        <taxon>Rhagiini</taxon>
        <taxon>Rhamnusium</taxon>
    </lineage>
</organism>
<protein>
    <recommendedName>
        <fullName evidence="3">tetrahydrofolate synthase</fullName>
        <ecNumber evidence="3">6.3.2.17</ecNumber>
    </recommendedName>
    <alternativeName>
        <fullName evidence="11">Folylpoly-gamma-glutamate synthetase</fullName>
    </alternativeName>
    <alternativeName>
        <fullName evidence="10">Tetrahydrofolylpolyglutamate synthase</fullName>
    </alternativeName>
</protein>
<comment type="pathway">
    <text evidence="1">Cofactor biosynthesis; tetrahydrofolylpolyglutamate biosynthesis.</text>
</comment>
<dbReference type="EC" id="6.3.2.17" evidence="3"/>
<comment type="catalytic activity">
    <reaction evidence="12">
        <text>(6S)-5,6,7,8-tetrahydrofolyl-(gamma-L-Glu)(n) + L-glutamate + ATP = (6S)-5,6,7,8-tetrahydrofolyl-(gamma-L-Glu)(n+1) + ADP + phosphate + H(+)</text>
        <dbReference type="Rhea" id="RHEA:10580"/>
        <dbReference type="Rhea" id="RHEA-COMP:14738"/>
        <dbReference type="Rhea" id="RHEA-COMP:14740"/>
        <dbReference type="ChEBI" id="CHEBI:15378"/>
        <dbReference type="ChEBI" id="CHEBI:29985"/>
        <dbReference type="ChEBI" id="CHEBI:30616"/>
        <dbReference type="ChEBI" id="CHEBI:43474"/>
        <dbReference type="ChEBI" id="CHEBI:141005"/>
        <dbReference type="ChEBI" id="CHEBI:456216"/>
        <dbReference type="EC" id="6.3.2.17"/>
    </reaction>
</comment>
<evidence type="ECO:0000256" key="12">
    <source>
        <dbReference type="ARBA" id="ARBA00047493"/>
    </source>
</evidence>
<evidence type="ECO:0000256" key="1">
    <source>
        <dbReference type="ARBA" id="ARBA00005150"/>
    </source>
</evidence>
<dbReference type="PANTHER" id="PTHR11136:SF5">
    <property type="entry name" value="FOLYLPOLYGLUTAMATE SYNTHASE, MITOCHONDRIAL"/>
    <property type="match status" value="1"/>
</dbReference>
<comment type="similarity">
    <text evidence="2">Belongs to the folylpolyglutamate synthase family.</text>
</comment>
<keyword evidence="7" id="KW-0547">Nucleotide-binding</keyword>
<dbReference type="PANTHER" id="PTHR11136">
    <property type="entry name" value="FOLYLPOLYGLUTAMATE SYNTHASE-RELATED"/>
    <property type="match status" value="1"/>
</dbReference>
<dbReference type="SUPFAM" id="SSF53244">
    <property type="entry name" value="MurD-like peptide ligases, peptide-binding domain"/>
    <property type="match status" value="1"/>
</dbReference>
<dbReference type="SUPFAM" id="SSF53623">
    <property type="entry name" value="MurD-like peptide ligases, catalytic domain"/>
    <property type="match status" value="1"/>
</dbReference>
<dbReference type="PROSITE" id="PS01011">
    <property type="entry name" value="FOLYLPOLYGLU_SYNT_1"/>
    <property type="match status" value="1"/>
</dbReference>
<keyword evidence="6" id="KW-0479">Metal-binding</keyword>
<dbReference type="GO" id="GO:0046872">
    <property type="term" value="F:metal ion binding"/>
    <property type="evidence" value="ECO:0007669"/>
    <property type="project" value="UniProtKB-KW"/>
</dbReference>
<evidence type="ECO:0000256" key="2">
    <source>
        <dbReference type="ARBA" id="ARBA00008276"/>
    </source>
</evidence>
<dbReference type="EMBL" id="JANEYF010004346">
    <property type="protein sequence ID" value="KAJ8931424.1"/>
    <property type="molecule type" value="Genomic_DNA"/>
</dbReference>
<dbReference type="GO" id="GO:0005739">
    <property type="term" value="C:mitochondrion"/>
    <property type="evidence" value="ECO:0007669"/>
    <property type="project" value="TreeGrafter"/>
</dbReference>
<dbReference type="InterPro" id="IPR036565">
    <property type="entry name" value="Mur-like_cat_sf"/>
</dbReference>
<dbReference type="GO" id="GO:0005829">
    <property type="term" value="C:cytosol"/>
    <property type="evidence" value="ECO:0007669"/>
    <property type="project" value="TreeGrafter"/>
</dbReference>
<evidence type="ECO:0000313" key="14">
    <source>
        <dbReference type="Proteomes" id="UP001162156"/>
    </source>
</evidence>
<dbReference type="GO" id="GO:0005524">
    <property type="term" value="F:ATP binding"/>
    <property type="evidence" value="ECO:0007669"/>
    <property type="project" value="UniProtKB-KW"/>
</dbReference>
<dbReference type="InterPro" id="IPR018109">
    <property type="entry name" value="Folylpolyglutamate_synth_CS"/>
</dbReference>
<keyword evidence="5" id="KW-0436">Ligase</keyword>
<evidence type="ECO:0000256" key="5">
    <source>
        <dbReference type="ARBA" id="ARBA00022598"/>
    </source>
</evidence>
<dbReference type="Proteomes" id="UP001162156">
    <property type="component" value="Unassembled WGS sequence"/>
</dbReference>
<proteinExistence type="inferred from homology"/>
<keyword evidence="14" id="KW-1185">Reference proteome</keyword>
<comment type="caution">
    <text evidence="13">The sequence shown here is derived from an EMBL/GenBank/DDBJ whole genome shotgun (WGS) entry which is preliminary data.</text>
</comment>
<dbReference type="NCBIfam" id="TIGR01499">
    <property type="entry name" value="folC"/>
    <property type="match status" value="1"/>
</dbReference>
<dbReference type="InterPro" id="IPR036615">
    <property type="entry name" value="Mur_ligase_C_dom_sf"/>
</dbReference>
<dbReference type="PIRSF" id="PIRSF001563">
    <property type="entry name" value="Folylpolyglu_synth"/>
    <property type="match status" value="1"/>
</dbReference>
<reference evidence="13" key="1">
    <citation type="journal article" date="2023" name="Insect Mol. Biol.">
        <title>Genome sequencing provides insights into the evolution of gene families encoding plant cell wall-degrading enzymes in longhorned beetles.</title>
        <authorList>
            <person name="Shin N.R."/>
            <person name="Okamura Y."/>
            <person name="Kirsch R."/>
            <person name="Pauchet Y."/>
        </authorList>
    </citation>
    <scope>NUCLEOTIDE SEQUENCE</scope>
    <source>
        <strain evidence="13">RBIC_L_NR</strain>
    </source>
</reference>
<evidence type="ECO:0000256" key="8">
    <source>
        <dbReference type="ARBA" id="ARBA00022840"/>
    </source>
</evidence>
<keyword evidence="9" id="KW-0460">Magnesium</keyword>
<dbReference type="AlphaFoldDB" id="A0AAV8WXV6"/>
<evidence type="ECO:0000313" key="13">
    <source>
        <dbReference type="EMBL" id="KAJ8931424.1"/>
    </source>
</evidence>
<keyword evidence="8" id="KW-0067">ATP-binding</keyword>
<evidence type="ECO:0000256" key="10">
    <source>
        <dbReference type="ARBA" id="ARBA00030592"/>
    </source>
</evidence>
<evidence type="ECO:0000256" key="9">
    <source>
        <dbReference type="ARBA" id="ARBA00022842"/>
    </source>
</evidence>
<dbReference type="GO" id="GO:0004326">
    <property type="term" value="F:tetrahydrofolylpolyglutamate synthase activity"/>
    <property type="evidence" value="ECO:0007669"/>
    <property type="project" value="UniProtKB-EC"/>
</dbReference>
<accession>A0AAV8WXV6</accession>
<dbReference type="GO" id="GO:0006730">
    <property type="term" value="P:one-carbon metabolic process"/>
    <property type="evidence" value="ECO:0007669"/>
    <property type="project" value="UniProtKB-KW"/>
</dbReference>
<dbReference type="Gene3D" id="3.40.1190.10">
    <property type="entry name" value="Mur-like, catalytic domain"/>
    <property type="match status" value="1"/>
</dbReference>
<gene>
    <name evidence="13" type="ORF">NQ314_015663</name>
</gene>
<sequence>MFICSYHFMVSPLSLIFNRSISRASVVLRRTMVPKHTRNYQDAIEALNNLQTNAQYLKNAVIKPKAGTNIPEITKFLKRTGVLIEKLDKLSVIHVAGTNGKGTTCAYCESILRNHGYKTGFYSSPHLLDVRERIRIDGKPISKIEFASHFWRIYDMLDAQKTDPADMPLYFRYLTIMAFHIFIEHSVDVAIVEVGIGGEYDCTNVIRNTVVAGITPLDLDHTPLLGHSIESIAWNKSGIMKEGSIAFTAEQSDRAMKVLLERSLEKHDILYVLINRRYVLDVINNKNKSRREFSLEIAKKSIEETHWPGRYEIKQLRNIRFFLDGAHTIESMIVCANWFKEKTINSNREKALIFNLTGDRNPDVFFKELCKLAFDIVIFTPNVGSENDTAEYKIKWLEIEDDGRKAADIQIFPSVSKAINFLDNGNEYDVLITGSIHLIGSALSVLDPTLGGALSG</sequence>
<keyword evidence="4" id="KW-0554">One-carbon metabolism</keyword>
<evidence type="ECO:0000256" key="7">
    <source>
        <dbReference type="ARBA" id="ARBA00022741"/>
    </source>
</evidence>
<name>A0AAV8WXV6_9CUCU</name>
<evidence type="ECO:0000256" key="3">
    <source>
        <dbReference type="ARBA" id="ARBA00013025"/>
    </source>
</evidence>
<evidence type="ECO:0000256" key="11">
    <source>
        <dbReference type="ARBA" id="ARBA00030876"/>
    </source>
</evidence>
<evidence type="ECO:0000256" key="4">
    <source>
        <dbReference type="ARBA" id="ARBA00022563"/>
    </source>
</evidence>
<dbReference type="InterPro" id="IPR001645">
    <property type="entry name" value="Folylpolyglutamate_synth"/>
</dbReference>
<evidence type="ECO:0000256" key="6">
    <source>
        <dbReference type="ARBA" id="ARBA00022723"/>
    </source>
</evidence>